<dbReference type="RefSeq" id="WP_093152666.1">
    <property type="nucleotide sequence ID" value="NZ_FNBW01000012.1"/>
</dbReference>
<dbReference type="EMBL" id="FNBW01000012">
    <property type="protein sequence ID" value="SDG21822.1"/>
    <property type="molecule type" value="Genomic_DNA"/>
</dbReference>
<keyword evidence="1" id="KW-0472">Membrane</keyword>
<keyword evidence="1" id="KW-0812">Transmembrane</keyword>
<gene>
    <name evidence="2" type="ORF">SAMN05660686_03715</name>
</gene>
<organism evidence="2 3">
    <name type="scientific">Thalassobaculum litoreum DSM 18839</name>
    <dbReference type="NCBI Taxonomy" id="1123362"/>
    <lineage>
        <taxon>Bacteria</taxon>
        <taxon>Pseudomonadati</taxon>
        <taxon>Pseudomonadota</taxon>
        <taxon>Alphaproteobacteria</taxon>
        <taxon>Rhodospirillales</taxon>
        <taxon>Thalassobaculaceae</taxon>
        <taxon>Thalassobaculum</taxon>
    </lineage>
</organism>
<evidence type="ECO:0000313" key="3">
    <source>
        <dbReference type="Proteomes" id="UP000198615"/>
    </source>
</evidence>
<evidence type="ECO:0000256" key="1">
    <source>
        <dbReference type="SAM" id="Phobius"/>
    </source>
</evidence>
<feature type="transmembrane region" description="Helical" evidence="1">
    <location>
        <begin position="73"/>
        <end position="92"/>
    </location>
</feature>
<dbReference type="Proteomes" id="UP000198615">
    <property type="component" value="Unassembled WGS sequence"/>
</dbReference>
<keyword evidence="3" id="KW-1185">Reference proteome</keyword>
<name>A0A8G2EXJ4_9PROT</name>
<keyword evidence="1" id="KW-1133">Transmembrane helix</keyword>
<reference evidence="2 3" key="1">
    <citation type="submission" date="2016-10" db="EMBL/GenBank/DDBJ databases">
        <authorList>
            <person name="Varghese N."/>
            <person name="Submissions S."/>
        </authorList>
    </citation>
    <scope>NUCLEOTIDE SEQUENCE [LARGE SCALE GENOMIC DNA]</scope>
    <source>
        <strain evidence="2 3">DSM 18839</strain>
    </source>
</reference>
<evidence type="ECO:0000313" key="2">
    <source>
        <dbReference type="EMBL" id="SDG21822.1"/>
    </source>
</evidence>
<dbReference type="AlphaFoldDB" id="A0A8G2EXJ4"/>
<sequence length="112" mass="12482">MRTLLRCLGWLFAALAAAFLTRDLYQLVDQGLFQPLSTGFVWFTLHPTSLQLAEAGISRHVSQFLWHPVISTILTWPAFAVTGGLAVLFFLGGRNPGRPASRSRSGEYFKQD</sequence>
<accession>A0A8G2EXJ4</accession>
<proteinExistence type="predicted"/>
<comment type="caution">
    <text evidence="2">The sequence shown here is derived from an EMBL/GenBank/DDBJ whole genome shotgun (WGS) entry which is preliminary data.</text>
</comment>
<protein>
    <submittedName>
        <fullName evidence="2">Uncharacterized protein</fullName>
    </submittedName>
</protein>
<dbReference type="OrthoDB" id="7679120at2"/>